<feature type="binding site" evidence="11">
    <location>
        <position position="55"/>
    </location>
    <ligand>
        <name>Ca(2+)</name>
        <dbReference type="ChEBI" id="CHEBI:29108"/>
    </ligand>
</feature>
<feature type="active site" evidence="10">
    <location>
        <position position="121"/>
    </location>
</feature>
<feature type="disulfide bond" evidence="12">
    <location>
        <begin position="56"/>
        <end position="72"/>
    </location>
</feature>
<dbReference type="GO" id="GO:0006644">
    <property type="term" value="P:phospholipid metabolic process"/>
    <property type="evidence" value="ECO:0007669"/>
    <property type="project" value="InterPro"/>
</dbReference>
<reference evidence="16" key="1">
    <citation type="submission" date="2020-05" db="UniProtKB">
        <authorList>
            <consortium name="EnsemblMetazoa"/>
        </authorList>
    </citation>
    <scope>IDENTIFICATION</scope>
    <source>
        <strain evidence="16">BB02</strain>
    </source>
</reference>
<protein>
    <recommendedName>
        <fullName evidence="2 14">Phospholipase A2</fullName>
        <ecNumber evidence="2 14">3.1.1.4</ecNumber>
    </recommendedName>
</protein>
<feature type="disulfide bond" evidence="12">
    <location>
        <begin position="86"/>
        <end position="113"/>
    </location>
</feature>
<feature type="chain" id="PRO_5011834103" description="Phospholipase A2" evidence="14">
    <location>
        <begin position="25"/>
        <end position="144"/>
    </location>
</feature>
<gene>
    <name evidence="16" type="primary">106051096</name>
</gene>
<dbReference type="GO" id="GO:0050482">
    <property type="term" value="P:arachidonate secretion"/>
    <property type="evidence" value="ECO:0007669"/>
    <property type="project" value="InterPro"/>
</dbReference>
<keyword evidence="5 14" id="KW-0378">Hydrolase</keyword>
<dbReference type="InterPro" id="IPR016090">
    <property type="entry name" value="PLA2-like_dom"/>
</dbReference>
<dbReference type="GO" id="GO:0004623">
    <property type="term" value="F:phospholipase A2 activity"/>
    <property type="evidence" value="ECO:0007669"/>
    <property type="project" value="UniProtKB-EC"/>
</dbReference>
<evidence type="ECO:0000256" key="3">
    <source>
        <dbReference type="ARBA" id="ARBA00022525"/>
    </source>
</evidence>
<name>A0A2C9KVD9_BIOGL</name>
<evidence type="ECO:0000256" key="6">
    <source>
        <dbReference type="ARBA" id="ARBA00022837"/>
    </source>
</evidence>
<evidence type="ECO:0000256" key="9">
    <source>
        <dbReference type="ARBA" id="ARBA00023157"/>
    </source>
</evidence>
<feature type="binding site" evidence="11">
    <location>
        <position position="57"/>
    </location>
    <ligand>
        <name>Ca(2+)</name>
        <dbReference type="ChEBI" id="CHEBI:29108"/>
    </ligand>
</feature>
<keyword evidence="6 11" id="KW-0106">Calcium</keyword>
<comment type="subcellular location">
    <subcellularLocation>
        <location evidence="1 14">Secreted</location>
    </subcellularLocation>
</comment>
<dbReference type="VEuPathDB" id="VectorBase:BGLAX_041373"/>
<comment type="cofactor">
    <cofactor evidence="11">
        <name>Ca(2+)</name>
        <dbReference type="ChEBI" id="CHEBI:29108"/>
    </cofactor>
    <text evidence="11">Binds 1 Ca(2+) ion per subunit.</text>
</comment>
<sequence>MSVISTSLASALVVVLCIGGFSDAERSERGLPSLPVAITTYTGRNPFDYNNYGCYCGLGGGGKIMDSVDRCCYDHDRCYASVNKDCIIPAQLILNRINCSNGSCSCPNTAGSCAHKTCTCDVQFGVCLKGKPYNRNNKGNCQKS</sequence>
<feature type="domain" description="Phospholipase A2-like central" evidence="15">
    <location>
        <begin position="30"/>
        <end position="142"/>
    </location>
</feature>
<dbReference type="EC" id="3.1.1.4" evidence="2 14"/>
<evidence type="ECO:0000256" key="2">
    <source>
        <dbReference type="ARBA" id="ARBA00013278"/>
    </source>
</evidence>
<comment type="catalytic activity">
    <reaction evidence="14">
        <text>a 1,2-diacyl-sn-glycero-3-phosphocholine + H2O = a 1-acyl-sn-glycero-3-phosphocholine + a fatty acid + H(+)</text>
        <dbReference type="Rhea" id="RHEA:15801"/>
        <dbReference type="ChEBI" id="CHEBI:15377"/>
        <dbReference type="ChEBI" id="CHEBI:15378"/>
        <dbReference type="ChEBI" id="CHEBI:28868"/>
        <dbReference type="ChEBI" id="CHEBI:57643"/>
        <dbReference type="ChEBI" id="CHEBI:58168"/>
        <dbReference type="EC" id="3.1.1.4"/>
    </reaction>
</comment>
<evidence type="ECO:0000256" key="10">
    <source>
        <dbReference type="PIRSR" id="PIRSR601211-1"/>
    </source>
</evidence>
<dbReference type="InterPro" id="IPR033113">
    <property type="entry name" value="PLA2_histidine"/>
</dbReference>
<dbReference type="GO" id="GO:0016042">
    <property type="term" value="P:lipid catabolic process"/>
    <property type="evidence" value="ECO:0007669"/>
    <property type="project" value="UniProtKB-KW"/>
</dbReference>
<dbReference type="EnsemblMetazoa" id="BGLB023973-RA">
    <property type="protein sequence ID" value="BGLB023973-PA"/>
    <property type="gene ID" value="BGLB023973"/>
</dbReference>
<dbReference type="Proteomes" id="UP000076420">
    <property type="component" value="Unassembled WGS sequence"/>
</dbReference>
<evidence type="ECO:0000256" key="1">
    <source>
        <dbReference type="ARBA" id="ARBA00004613"/>
    </source>
</evidence>
<keyword evidence="7" id="KW-0442">Lipid degradation</keyword>
<keyword evidence="14" id="KW-0732">Signal</keyword>
<keyword evidence="4 11" id="KW-0479">Metal-binding</keyword>
<feature type="disulfide bond" evidence="12">
    <location>
        <begin position="106"/>
        <end position="118"/>
    </location>
</feature>
<dbReference type="AlphaFoldDB" id="A0A2C9KVD9"/>
<dbReference type="OrthoDB" id="5985583at2759"/>
<dbReference type="KEGG" id="bgt:106051096"/>
<accession>A0A2C9KVD9</accession>
<feature type="active site" evidence="10">
    <location>
        <position position="75"/>
    </location>
</feature>
<evidence type="ECO:0000256" key="14">
    <source>
        <dbReference type="RuleBase" id="RU361236"/>
    </source>
</evidence>
<keyword evidence="8 14" id="KW-0443">Lipid metabolism</keyword>
<feature type="binding site" evidence="11">
    <location>
        <position position="59"/>
    </location>
    <ligand>
        <name>Ca(2+)</name>
        <dbReference type="ChEBI" id="CHEBI:29108"/>
    </ligand>
</feature>
<dbReference type="SMART" id="SM00085">
    <property type="entry name" value="PA2c"/>
    <property type="match status" value="1"/>
</dbReference>
<evidence type="ECO:0000313" key="16">
    <source>
        <dbReference type="EnsemblMetazoa" id="BGLB023973-PA"/>
    </source>
</evidence>
<organism evidence="16 17">
    <name type="scientific">Biomphalaria glabrata</name>
    <name type="common">Bloodfluke planorb</name>
    <name type="synonym">Freshwater snail</name>
    <dbReference type="NCBI Taxonomy" id="6526"/>
    <lineage>
        <taxon>Eukaryota</taxon>
        <taxon>Metazoa</taxon>
        <taxon>Spiralia</taxon>
        <taxon>Lophotrochozoa</taxon>
        <taxon>Mollusca</taxon>
        <taxon>Gastropoda</taxon>
        <taxon>Heterobranchia</taxon>
        <taxon>Euthyneura</taxon>
        <taxon>Panpulmonata</taxon>
        <taxon>Hygrophila</taxon>
        <taxon>Lymnaeoidea</taxon>
        <taxon>Planorbidae</taxon>
        <taxon>Biomphalaria</taxon>
    </lineage>
</organism>
<dbReference type="RefSeq" id="XP_013061680.2">
    <property type="nucleotide sequence ID" value="XM_013206226.2"/>
</dbReference>
<dbReference type="InterPro" id="IPR036444">
    <property type="entry name" value="PLipase_A2_dom_sf"/>
</dbReference>
<evidence type="ECO:0000256" key="12">
    <source>
        <dbReference type="PIRSR" id="PIRSR601211-3"/>
    </source>
</evidence>
<evidence type="ECO:0000259" key="15">
    <source>
        <dbReference type="SMART" id="SM00085"/>
    </source>
</evidence>
<keyword evidence="3 14" id="KW-0964">Secreted</keyword>
<evidence type="ECO:0000256" key="8">
    <source>
        <dbReference type="ARBA" id="ARBA00023098"/>
    </source>
</evidence>
<proteinExistence type="inferred from homology"/>
<dbReference type="PANTHER" id="PTHR11716:SF47">
    <property type="entry name" value="PHOSPHOLIPASE A2-ALPHA"/>
    <property type="match status" value="1"/>
</dbReference>
<comment type="similarity">
    <text evidence="13">Belongs to the phospholipase A2 family.</text>
</comment>
<dbReference type="PROSITE" id="PS00118">
    <property type="entry name" value="PA2_HIS"/>
    <property type="match status" value="1"/>
</dbReference>
<evidence type="ECO:0000256" key="11">
    <source>
        <dbReference type="PIRSR" id="PIRSR601211-2"/>
    </source>
</evidence>
<feature type="signal peptide" evidence="14">
    <location>
        <begin position="1"/>
        <end position="24"/>
    </location>
</feature>
<dbReference type="STRING" id="6526.A0A2C9KVD9"/>
<dbReference type="Gene3D" id="1.20.90.10">
    <property type="entry name" value="Phospholipase A2 domain"/>
    <property type="match status" value="1"/>
</dbReference>
<evidence type="ECO:0000313" key="17">
    <source>
        <dbReference type="Proteomes" id="UP000076420"/>
    </source>
</evidence>
<dbReference type="GO" id="GO:0005509">
    <property type="term" value="F:calcium ion binding"/>
    <property type="evidence" value="ECO:0007669"/>
    <property type="project" value="InterPro"/>
</dbReference>
<dbReference type="Pfam" id="PF00068">
    <property type="entry name" value="Phospholip_A2_1"/>
    <property type="match status" value="1"/>
</dbReference>
<feature type="binding site" evidence="11">
    <location>
        <position position="76"/>
    </location>
    <ligand>
        <name>Ca(2+)</name>
        <dbReference type="ChEBI" id="CHEBI:29108"/>
    </ligand>
</feature>
<feature type="disulfide bond" evidence="12">
    <location>
        <begin position="71"/>
        <end position="127"/>
    </location>
</feature>
<evidence type="ECO:0000256" key="13">
    <source>
        <dbReference type="RuleBase" id="RU003654"/>
    </source>
</evidence>
<evidence type="ECO:0000256" key="7">
    <source>
        <dbReference type="ARBA" id="ARBA00022963"/>
    </source>
</evidence>
<feature type="disulfide bond" evidence="12">
    <location>
        <begin position="78"/>
        <end position="120"/>
    </location>
</feature>
<dbReference type="SUPFAM" id="SSF48619">
    <property type="entry name" value="Phospholipase A2, PLA2"/>
    <property type="match status" value="1"/>
</dbReference>
<dbReference type="InterPro" id="IPR001211">
    <property type="entry name" value="PLA2"/>
</dbReference>
<dbReference type="PANTHER" id="PTHR11716">
    <property type="entry name" value="PHOSPHOLIPASE A2 FAMILY MEMBER"/>
    <property type="match status" value="1"/>
</dbReference>
<dbReference type="PRINTS" id="PR00389">
    <property type="entry name" value="PHPHLIPASEA2"/>
</dbReference>
<dbReference type="GO" id="GO:0005576">
    <property type="term" value="C:extracellular region"/>
    <property type="evidence" value="ECO:0007669"/>
    <property type="project" value="UniProtKB-SubCell"/>
</dbReference>
<keyword evidence="9 12" id="KW-1015">Disulfide bond</keyword>
<dbReference type="VEuPathDB" id="VectorBase:BGLB023973"/>
<evidence type="ECO:0000256" key="5">
    <source>
        <dbReference type="ARBA" id="ARBA00022801"/>
    </source>
</evidence>
<evidence type="ECO:0000256" key="4">
    <source>
        <dbReference type="ARBA" id="ARBA00022723"/>
    </source>
</evidence>